<evidence type="ECO:0000256" key="1">
    <source>
        <dbReference type="ARBA" id="ARBA00001933"/>
    </source>
</evidence>
<dbReference type="InterPro" id="IPR012773">
    <property type="entry name" value="Ectoine_EctB"/>
</dbReference>
<dbReference type="UniPathway" id="UPA00067">
    <property type="reaction ID" value="UER00121"/>
</dbReference>
<evidence type="ECO:0000256" key="4">
    <source>
        <dbReference type="ARBA" id="ARBA00022679"/>
    </source>
</evidence>
<dbReference type="InterPro" id="IPR005814">
    <property type="entry name" value="Aminotrans_3"/>
</dbReference>
<dbReference type="NCBIfam" id="NF006733">
    <property type="entry name" value="PRK09264.1"/>
    <property type="match status" value="1"/>
</dbReference>
<dbReference type="PATRIC" id="fig|1304275.5.peg.2986"/>
<dbReference type="PANTHER" id="PTHR43552:SF2">
    <property type="entry name" value="DIAMINOBUTYRATE--2-OXOGLUTARATE TRANSAMINASE"/>
    <property type="match status" value="1"/>
</dbReference>
<gene>
    <name evidence="8" type="ORF">C41B8_14610</name>
</gene>
<dbReference type="InterPro" id="IPR015421">
    <property type="entry name" value="PyrdxlP-dep_Trfase_major"/>
</dbReference>
<organism evidence="8 9">
    <name type="scientific">Salinisphaera hydrothermalis (strain C41B8)</name>
    <dbReference type="NCBI Taxonomy" id="1304275"/>
    <lineage>
        <taxon>Bacteria</taxon>
        <taxon>Pseudomonadati</taxon>
        <taxon>Pseudomonadota</taxon>
        <taxon>Gammaproteobacteria</taxon>
        <taxon>Salinisphaerales</taxon>
        <taxon>Salinisphaeraceae</taxon>
        <taxon>Salinisphaera</taxon>
    </lineage>
</organism>
<dbReference type="PANTHER" id="PTHR43552">
    <property type="entry name" value="DIAMINOBUTYRATE--2-OXOGLUTARATE AMINOTRANSFERASE"/>
    <property type="match status" value="1"/>
</dbReference>
<dbReference type="InterPro" id="IPR049704">
    <property type="entry name" value="Aminotrans_3_PPA_site"/>
</dbReference>
<dbReference type="Gene3D" id="3.90.1150.10">
    <property type="entry name" value="Aspartate Aminotransferase, domain 1"/>
    <property type="match status" value="1"/>
</dbReference>
<keyword evidence="9" id="KW-1185">Reference proteome</keyword>
<protein>
    <recommendedName>
        <fullName evidence="7">Diaminobutyrate--2-oxoglutarate transaminase</fullName>
        <ecNumber evidence="7">2.6.1.76</ecNumber>
    </recommendedName>
    <alternativeName>
        <fullName evidence="7">DABA aminotransferase</fullName>
    </alternativeName>
</protein>
<evidence type="ECO:0000256" key="2">
    <source>
        <dbReference type="ARBA" id="ARBA00008954"/>
    </source>
</evidence>
<dbReference type="GO" id="GO:0030170">
    <property type="term" value="F:pyridoxal phosphate binding"/>
    <property type="evidence" value="ECO:0007669"/>
    <property type="project" value="InterPro"/>
</dbReference>
<dbReference type="AlphaFoldDB" id="A0A084IIF0"/>
<dbReference type="Proteomes" id="UP000028302">
    <property type="component" value="Unassembled WGS sequence"/>
</dbReference>
<dbReference type="InterPro" id="IPR004637">
    <property type="entry name" value="Dat"/>
</dbReference>
<dbReference type="GO" id="GO:0019491">
    <property type="term" value="P:ectoine biosynthetic process"/>
    <property type="evidence" value="ECO:0007669"/>
    <property type="project" value="UniProtKB-UniPathway"/>
</dbReference>
<comment type="cofactor">
    <cofactor evidence="1 7">
        <name>pyridoxal 5'-phosphate</name>
        <dbReference type="ChEBI" id="CHEBI:597326"/>
    </cofactor>
</comment>
<dbReference type="PIRSF" id="PIRSF000521">
    <property type="entry name" value="Transaminase_4ab_Lys_Orn"/>
    <property type="match status" value="1"/>
</dbReference>
<dbReference type="Pfam" id="PF00202">
    <property type="entry name" value="Aminotran_3"/>
    <property type="match status" value="1"/>
</dbReference>
<comment type="caution">
    <text evidence="8">The sequence shown here is derived from an EMBL/GenBank/DDBJ whole genome shotgun (WGS) entry which is preliminary data.</text>
</comment>
<keyword evidence="5 6" id="KW-0663">Pyridoxal phosphate</keyword>
<keyword evidence="3 7" id="KW-0032">Aminotransferase</keyword>
<dbReference type="InterPro" id="IPR015422">
    <property type="entry name" value="PyrdxlP-dep_Trfase_small"/>
</dbReference>
<keyword evidence="4 7" id="KW-0808">Transferase</keyword>
<dbReference type="GO" id="GO:0045303">
    <property type="term" value="F:diaminobutyrate-2-oxoglutarate transaminase activity"/>
    <property type="evidence" value="ECO:0007669"/>
    <property type="project" value="UniProtKB-EC"/>
</dbReference>
<evidence type="ECO:0000256" key="5">
    <source>
        <dbReference type="ARBA" id="ARBA00022898"/>
    </source>
</evidence>
<comment type="function">
    <text evidence="7">Catalyzes reversively the conversion of L-aspartate beta-semialdehyde (ASA) to L-2,4-diaminobutyrate (DABA) by transamination with L-glutamate.</text>
</comment>
<evidence type="ECO:0000256" key="7">
    <source>
        <dbReference type="RuleBase" id="RU365034"/>
    </source>
</evidence>
<comment type="similarity">
    <text evidence="2 6">Belongs to the class-III pyridoxal-phosphate-dependent aminotransferase family.</text>
</comment>
<accession>A0A084IIF0</accession>
<evidence type="ECO:0000256" key="3">
    <source>
        <dbReference type="ARBA" id="ARBA00022576"/>
    </source>
</evidence>
<comment type="catalytic activity">
    <reaction evidence="7">
        <text>L-2,4-diaminobutanoate + 2-oxoglutarate = L-aspartate 4-semialdehyde + L-glutamate</text>
        <dbReference type="Rhea" id="RHEA:11160"/>
        <dbReference type="ChEBI" id="CHEBI:16810"/>
        <dbReference type="ChEBI" id="CHEBI:29985"/>
        <dbReference type="ChEBI" id="CHEBI:58761"/>
        <dbReference type="ChEBI" id="CHEBI:537519"/>
        <dbReference type="EC" id="2.6.1.76"/>
    </reaction>
</comment>
<evidence type="ECO:0000313" key="9">
    <source>
        <dbReference type="Proteomes" id="UP000028302"/>
    </source>
</evidence>
<proteinExistence type="inferred from homology"/>
<evidence type="ECO:0000313" key="8">
    <source>
        <dbReference type="EMBL" id="KEZ76484.1"/>
    </source>
</evidence>
<name>A0A084IIF0_SALHC</name>
<dbReference type="STRING" id="1304275.C41B8_14610"/>
<dbReference type="EMBL" id="APNK01000028">
    <property type="protein sequence ID" value="KEZ76484.1"/>
    <property type="molecule type" value="Genomic_DNA"/>
</dbReference>
<dbReference type="InterPro" id="IPR015424">
    <property type="entry name" value="PyrdxlP-dep_Trfase"/>
</dbReference>
<sequence>MSMDIINRLESEVRGYVRSFPTEFKTARGNRMTDVDGHEYLDFFSGAGALNYGHNDPDMEATLLDYIKSGGINHGLDMATEAKTRFMETFEEIILKPRKLDYKFQFPGPTGTNAVEAALKLARKYTGRSGMIHFTHSFHGMTLGSTSVTSNAAIRNSAGVGLSDTTTAAFDGYYRDGRDTIADLEALLADSFSGVDKPAAVIVETVQGEGGIYAAGFDWLREVARVCREHDLLFIVDDIQAGYGRTGPFFSFEPADIQPDIVTLAKSISGMGSPMSLVLMRPEIDVWDAGEHTGTFRGNNHAFVTGATALEKFWRDDQLTRHVDEQGERIRTRLQEIIDKHDGFDGEVRGRGFFIGLDCAEPDHGNAVIKQCFERGLIMETTGPGDRVIKVMPPLISTAEDIDEGLAIIDEAIGAALAA</sequence>
<dbReference type="CDD" id="cd00610">
    <property type="entry name" value="OAT_like"/>
    <property type="match status" value="1"/>
</dbReference>
<comment type="pathway">
    <text evidence="7">Amine and polyamine biosynthesis; ectoine biosynthesis; L-ectoine from L-aspartate 4-semialdehyde: step 1/3.</text>
</comment>
<dbReference type="SUPFAM" id="SSF53383">
    <property type="entry name" value="PLP-dependent transferases"/>
    <property type="match status" value="1"/>
</dbReference>
<dbReference type="EC" id="2.6.1.76" evidence="7"/>
<dbReference type="PROSITE" id="PS00600">
    <property type="entry name" value="AA_TRANSFER_CLASS_3"/>
    <property type="match status" value="1"/>
</dbReference>
<dbReference type="NCBIfam" id="TIGR00709">
    <property type="entry name" value="dat"/>
    <property type="match status" value="1"/>
</dbReference>
<dbReference type="GO" id="GO:0047307">
    <property type="term" value="F:diaminobutyrate-pyruvate transaminase activity"/>
    <property type="evidence" value="ECO:0007669"/>
    <property type="project" value="InterPro"/>
</dbReference>
<dbReference type="Gene3D" id="3.40.640.10">
    <property type="entry name" value="Type I PLP-dependent aspartate aminotransferase-like (Major domain)"/>
    <property type="match status" value="1"/>
</dbReference>
<dbReference type="NCBIfam" id="TIGR02407">
    <property type="entry name" value="ectoine_ectB"/>
    <property type="match status" value="1"/>
</dbReference>
<reference evidence="8 9" key="1">
    <citation type="submission" date="2013-03" db="EMBL/GenBank/DDBJ databases">
        <title>Salinisphaera hydrothermalis C41B8 Genome Sequencing.</title>
        <authorList>
            <person name="Li C."/>
            <person name="Lai Q."/>
            <person name="Shao Z."/>
        </authorList>
    </citation>
    <scope>NUCLEOTIDE SEQUENCE [LARGE SCALE GENOMIC DNA]</scope>
    <source>
        <strain evidence="8 9">C41B8</strain>
    </source>
</reference>
<dbReference type="eggNOG" id="COG0160">
    <property type="taxonomic scope" value="Bacteria"/>
</dbReference>
<evidence type="ECO:0000256" key="6">
    <source>
        <dbReference type="RuleBase" id="RU003560"/>
    </source>
</evidence>